<dbReference type="RefSeq" id="WP_128746470.1">
    <property type="nucleotide sequence ID" value="NZ_CP035281.1"/>
</dbReference>
<accession>A0A410PXT1</accession>
<proteinExistence type="inferred from homology"/>
<dbReference type="InterPro" id="IPR001482">
    <property type="entry name" value="T2SS/T4SS_dom"/>
</dbReference>
<keyword evidence="5" id="KW-1185">Reference proteome</keyword>
<evidence type="ECO:0000256" key="2">
    <source>
        <dbReference type="SAM" id="MobiDB-lite"/>
    </source>
</evidence>
<dbReference type="GO" id="GO:0016887">
    <property type="term" value="F:ATP hydrolysis activity"/>
    <property type="evidence" value="ECO:0007669"/>
    <property type="project" value="InterPro"/>
</dbReference>
<gene>
    <name evidence="4" type="ORF">EQM06_11230</name>
</gene>
<organism evidence="4 5">
    <name type="scientific">Aminipila luticellarii</name>
    <dbReference type="NCBI Taxonomy" id="2507160"/>
    <lineage>
        <taxon>Bacteria</taxon>
        <taxon>Bacillati</taxon>
        <taxon>Bacillota</taxon>
        <taxon>Clostridia</taxon>
        <taxon>Peptostreptococcales</taxon>
        <taxon>Anaerovoracaceae</taxon>
        <taxon>Aminipila</taxon>
    </lineage>
</organism>
<dbReference type="CDD" id="cd01130">
    <property type="entry name" value="VirB11-like_ATPase"/>
    <property type="match status" value="1"/>
</dbReference>
<comment type="similarity">
    <text evidence="1">Belongs to the GSP E family.</text>
</comment>
<dbReference type="Gene3D" id="3.40.50.300">
    <property type="entry name" value="P-loop containing nucleotide triphosphate hydrolases"/>
    <property type="match status" value="1"/>
</dbReference>
<dbReference type="Gene3D" id="3.30.450.380">
    <property type="match status" value="1"/>
</dbReference>
<evidence type="ECO:0000313" key="5">
    <source>
        <dbReference type="Proteomes" id="UP000287601"/>
    </source>
</evidence>
<dbReference type="PANTHER" id="PTHR30486:SF6">
    <property type="entry name" value="TYPE IV PILUS RETRACTATION ATPASE PILT"/>
    <property type="match status" value="1"/>
</dbReference>
<feature type="region of interest" description="Disordered" evidence="2">
    <location>
        <begin position="1"/>
        <end position="33"/>
    </location>
</feature>
<dbReference type="Pfam" id="PF00437">
    <property type="entry name" value="T2SSE"/>
    <property type="match status" value="1"/>
</dbReference>
<dbReference type="SUPFAM" id="SSF52540">
    <property type="entry name" value="P-loop containing nucleoside triphosphate hydrolases"/>
    <property type="match status" value="1"/>
</dbReference>
<evidence type="ECO:0000259" key="3">
    <source>
        <dbReference type="Pfam" id="PF00437"/>
    </source>
</evidence>
<feature type="domain" description="Bacterial type II secretion system protein E" evidence="3">
    <location>
        <begin position="246"/>
        <end position="457"/>
    </location>
</feature>
<dbReference type="InterPro" id="IPR050921">
    <property type="entry name" value="T4SS_GSP_E_ATPase"/>
</dbReference>
<dbReference type="KEGG" id="amij:EQM06_11230"/>
<protein>
    <submittedName>
        <fullName evidence="4">CpaF family protein</fullName>
    </submittedName>
</protein>
<dbReference type="OrthoDB" id="9810761at2"/>
<evidence type="ECO:0000313" key="4">
    <source>
        <dbReference type="EMBL" id="QAT43749.1"/>
    </source>
</evidence>
<evidence type="ECO:0000256" key="1">
    <source>
        <dbReference type="ARBA" id="ARBA00006611"/>
    </source>
</evidence>
<dbReference type="EMBL" id="CP035281">
    <property type="protein sequence ID" value="QAT43749.1"/>
    <property type="molecule type" value="Genomic_DNA"/>
</dbReference>
<sequence>MKLGKKRSAPAFQNKAARTEKNGSHPLSTEPELITEVGNTSEPTAERFANLQFGSDVDVLNPPDEQEAAPLRDNRTLRAHGLFFTPETEGKDFSSVLAEVQEYISEHYSTLITAGGEDAKAQLKRYITKYVQDRRVSVNGMSGGKLADALYTEMAEFGFLTKYIFGSGIEEIDINSWKDIEVQYSDGRTVKLEERFESPQHAVNVIRRMLHISGMVLDNASPIVLGHLSKNIRIAVLKSPIVDEDVGVAASIRIVNPQSMKKEDFVRSGTATDPMLDFLSLCVRYGISVCVAGATSSGKTTVAGWVLTTVPDNKRIYTIENGSRELALVREKDGKVVNSVIHTLTRDSDNDRQRIDQTNLLDYALRFNPDIIVVGEMRGAEANAAQEAARTGVAVLTTIHSNSCEATYRRMVSLCKRAVDMSDATLMDYVTEAYPIVVFCKQLENKQRRMMEIQECEILPDGTRRFRPLFQYVITENRMEDGKFIIEGHHEQVNTISDSLAKRLLENGMPQAVIESLRRKEAQIA</sequence>
<dbReference type="AlphaFoldDB" id="A0A410PXT1"/>
<reference evidence="4 5" key="1">
    <citation type="submission" date="2019-01" db="EMBL/GenBank/DDBJ databases">
        <title>Draft genomes of a novel of Aminipila strains.</title>
        <authorList>
            <person name="Ma S."/>
        </authorList>
    </citation>
    <scope>NUCLEOTIDE SEQUENCE [LARGE SCALE GENOMIC DNA]</scope>
    <source>
        <strain evidence="5">JN-39</strain>
    </source>
</reference>
<name>A0A410PXT1_9FIRM</name>
<dbReference type="InterPro" id="IPR027417">
    <property type="entry name" value="P-loop_NTPase"/>
</dbReference>
<dbReference type="Proteomes" id="UP000287601">
    <property type="component" value="Chromosome"/>
</dbReference>
<dbReference type="PANTHER" id="PTHR30486">
    <property type="entry name" value="TWITCHING MOTILITY PROTEIN PILT"/>
    <property type="match status" value="1"/>
</dbReference>